<accession>A0A8J6R1M2</accession>
<dbReference type="Proteomes" id="UP000638014">
    <property type="component" value="Unassembled WGS sequence"/>
</dbReference>
<organism evidence="1 2">
    <name type="scientific">Neiella litorisoli</name>
    <dbReference type="NCBI Taxonomy" id="2771431"/>
    <lineage>
        <taxon>Bacteria</taxon>
        <taxon>Pseudomonadati</taxon>
        <taxon>Pseudomonadota</taxon>
        <taxon>Gammaproteobacteria</taxon>
        <taxon>Alteromonadales</taxon>
        <taxon>Echinimonadaceae</taxon>
        <taxon>Neiella</taxon>
    </lineage>
</organism>
<dbReference type="RefSeq" id="WP_191142986.1">
    <property type="nucleotide sequence ID" value="NZ_JACXAF010000001.1"/>
</dbReference>
<dbReference type="EMBL" id="JACXAF010000001">
    <property type="protein sequence ID" value="MBD1387850.1"/>
    <property type="molecule type" value="Genomic_DNA"/>
</dbReference>
<name>A0A8J6R1M2_9GAMM</name>
<keyword evidence="2" id="KW-1185">Reference proteome</keyword>
<sequence length="132" mass="14266">MSPLKRLIMLITIALHLIACSSVQPVRLKYNNSRHGEVYTTYAEQIELGEQVYVSMLDGTQHSFIVTAIDDTTISSDELTLQLADVAEISKEQFDFGNSARAGGAAAVVIGVVGARRVEDATKKAVKKAGKN</sequence>
<comment type="caution">
    <text evidence="1">The sequence shown here is derived from an EMBL/GenBank/DDBJ whole genome shotgun (WGS) entry which is preliminary data.</text>
</comment>
<reference evidence="1" key="1">
    <citation type="submission" date="2020-09" db="EMBL/GenBank/DDBJ databases">
        <title>A novel bacterium of genus Neiella, isolated from South China Sea.</title>
        <authorList>
            <person name="Huang H."/>
            <person name="Mo K."/>
            <person name="Hu Y."/>
        </authorList>
    </citation>
    <scope>NUCLEOTIDE SEQUENCE</scope>
    <source>
        <strain evidence="1">HB171785</strain>
    </source>
</reference>
<dbReference type="AlphaFoldDB" id="A0A8J6R1M2"/>
<gene>
    <name evidence="1" type="ORF">IC617_00270</name>
</gene>
<evidence type="ECO:0000313" key="1">
    <source>
        <dbReference type="EMBL" id="MBD1387850.1"/>
    </source>
</evidence>
<protein>
    <submittedName>
        <fullName evidence="1">Uncharacterized protein</fullName>
    </submittedName>
</protein>
<evidence type="ECO:0000313" key="2">
    <source>
        <dbReference type="Proteomes" id="UP000638014"/>
    </source>
</evidence>
<proteinExistence type="predicted"/>